<proteinExistence type="inferred from homology"/>
<sequence>MLNIHSSLGPLDAPIKLLYINPNSTLSFTLETVTYLSESDPVPSLSPYQSLASEPIPNTETRSLRYPGVRIDFYTAPSTAPPSIDGTLHGVISTAEIIRDLKLETFDGVQELREKYDAIVVSCFSEHPLIPVLKEQFALYQGAGVMEKKVVVLGILEAGIIAALRLGPTFGIATTGRNWEPLFDQAIKTLSIDSQRYTGTRGTGFNAVSLHGDGPEEKLFEAGVELVEKGAKVIVLGCAGMAPMRQKIQDRLKSQTGQDIPVVDGVLAALDQAIQLAQSRTISQLNA</sequence>
<evidence type="ECO:0000256" key="1">
    <source>
        <dbReference type="ARBA" id="ARBA00038414"/>
    </source>
</evidence>
<dbReference type="STRING" id="5217.A0A4Q1BJT5"/>
<gene>
    <name evidence="2" type="ORF">M231_04815</name>
</gene>
<dbReference type="AlphaFoldDB" id="A0A4Q1BJT5"/>
<dbReference type="Pfam" id="PF01177">
    <property type="entry name" value="Asp_Glu_race"/>
    <property type="match status" value="1"/>
</dbReference>
<dbReference type="InterPro" id="IPR015942">
    <property type="entry name" value="Asp/Glu/hydantoin_racemase"/>
</dbReference>
<dbReference type="EMBL" id="SDIL01000057">
    <property type="protein sequence ID" value="RXK37926.1"/>
    <property type="molecule type" value="Genomic_DNA"/>
</dbReference>
<protein>
    <submittedName>
        <fullName evidence="2">Uncharacterized protein</fullName>
    </submittedName>
</protein>
<dbReference type="Gene3D" id="3.40.50.12500">
    <property type="match status" value="1"/>
</dbReference>
<comment type="similarity">
    <text evidence="1">Belongs to the HyuE racemase family.</text>
</comment>
<name>A0A4Q1BJT5_TREME</name>
<dbReference type="InParanoid" id="A0A4Q1BJT5"/>
<reference evidence="2 3" key="1">
    <citation type="submission" date="2016-06" db="EMBL/GenBank/DDBJ databases">
        <title>Evolution of pathogenesis and genome organization in the Tremellales.</title>
        <authorList>
            <person name="Cuomo C."/>
            <person name="Litvintseva A."/>
            <person name="Heitman J."/>
            <person name="Chen Y."/>
            <person name="Sun S."/>
            <person name="Springer D."/>
            <person name="Dromer F."/>
            <person name="Young S."/>
            <person name="Zeng Q."/>
            <person name="Chapman S."/>
            <person name="Gujja S."/>
            <person name="Saif S."/>
            <person name="Birren B."/>
        </authorList>
    </citation>
    <scope>NUCLEOTIDE SEQUENCE [LARGE SCALE GENOMIC DNA]</scope>
    <source>
        <strain evidence="2 3">ATCC 28783</strain>
    </source>
</reference>
<dbReference type="PANTHER" id="PTHR28047:SF5">
    <property type="entry name" value="PROTEIN DCG1"/>
    <property type="match status" value="1"/>
</dbReference>
<dbReference type="InterPro" id="IPR053714">
    <property type="entry name" value="Iso_Racemase_Enz_sf"/>
</dbReference>
<dbReference type="GO" id="GO:0047661">
    <property type="term" value="F:amino-acid racemase activity"/>
    <property type="evidence" value="ECO:0007669"/>
    <property type="project" value="InterPro"/>
</dbReference>
<dbReference type="Proteomes" id="UP000289152">
    <property type="component" value="Unassembled WGS sequence"/>
</dbReference>
<dbReference type="OrthoDB" id="412018at2759"/>
<dbReference type="FunCoup" id="A0A4Q1BJT5">
    <property type="interactions" value="5"/>
</dbReference>
<dbReference type="InterPro" id="IPR052186">
    <property type="entry name" value="Hydantoin_racemase-like"/>
</dbReference>
<dbReference type="PANTHER" id="PTHR28047">
    <property type="entry name" value="PROTEIN DCG1"/>
    <property type="match status" value="1"/>
</dbReference>
<keyword evidence="3" id="KW-1185">Reference proteome</keyword>
<comment type="caution">
    <text evidence="2">The sequence shown here is derived from an EMBL/GenBank/DDBJ whole genome shotgun (WGS) entry which is preliminary data.</text>
</comment>
<evidence type="ECO:0000313" key="2">
    <source>
        <dbReference type="EMBL" id="RXK37926.1"/>
    </source>
</evidence>
<evidence type="ECO:0000313" key="3">
    <source>
        <dbReference type="Proteomes" id="UP000289152"/>
    </source>
</evidence>
<dbReference type="VEuPathDB" id="FungiDB:TREMEDRAFT_33698"/>
<accession>A0A4Q1BJT5</accession>
<organism evidence="2 3">
    <name type="scientific">Tremella mesenterica</name>
    <name type="common">Jelly fungus</name>
    <dbReference type="NCBI Taxonomy" id="5217"/>
    <lineage>
        <taxon>Eukaryota</taxon>
        <taxon>Fungi</taxon>
        <taxon>Dikarya</taxon>
        <taxon>Basidiomycota</taxon>
        <taxon>Agaricomycotina</taxon>
        <taxon>Tremellomycetes</taxon>
        <taxon>Tremellales</taxon>
        <taxon>Tremellaceae</taxon>
        <taxon>Tremella</taxon>
    </lineage>
</organism>